<dbReference type="InterPro" id="IPR029063">
    <property type="entry name" value="SAM-dependent_MTases_sf"/>
</dbReference>
<keyword evidence="1" id="KW-0808">Transferase</keyword>
<dbReference type="Gene3D" id="3.40.50.150">
    <property type="entry name" value="Vaccinia Virus protein VP39"/>
    <property type="match status" value="1"/>
</dbReference>
<name>A0A354YYK7_9FIRM</name>
<dbReference type="GO" id="GO:0032259">
    <property type="term" value="P:methylation"/>
    <property type="evidence" value="ECO:0007669"/>
    <property type="project" value="UniProtKB-KW"/>
</dbReference>
<dbReference type="Proteomes" id="UP000263273">
    <property type="component" value="Unassembled WGS sequence"/>
</dbReference>
<gene>
    <name evidence="1" type="ORF">DDZ44_07695</name>
</gene>
<evidence type="ECO:0000313" key="2">
    <source>
        <dbReference type="Proteomes" id="UP000263273"/>
    </source>
</evidence>
<reference evidence="1 2" key="1">
    <citation type="journal article" date="2018" name="Nat. Biotechnol.">
        <title>A standardized bacterial taxonomy based on genome phylogeny substantially revises the tree of life.</title>
        <authorList>
            <person name="Parks D.H."/>
            <person name="Chuvochina M."/>
            <person name="Waite D.W."/>
            <person name="Rinke C."/>
            <person name="Skarshewski A."/>
            <person name="Chaumeil P.A."/>
            <person name="Hugenholtz P."/>
        </authorList>
    </citation>
    <scope>NUCLEOTIDE SEQUENCE [LARGE SCALE GENOMIC DNA]</scope>
    <source>
        <strain evidence="1">UBA10948</strain>
    </source>
</reference>
<sequence>MLKMLDLFSGIGGFSLAASWTGAIETVAF</sequence>
<evidence type="ECO:0000313" key="1">
    <source>
        <dbReference type="EMBL" id="HBK53801.1"/>
    </source>
</evidence>
<proteinExistence type="predicted"/>
<keyword evidence="1" id="KW-0489">Methyltransferase</keyword>
<dbReference type="GO" id="GO:0008168">
    <property type="term" value="F:methyltransferase activity"/>
    <property type="evidence" value="ECO:0007669"/>
    <property type="project" value="UniProtKB-KW"/>
</dbReference>
<organism evidence="1 2">
    <name type="scientific">Syntrophomonas wolfei</name>
    <dbReference type="NCBI Taxonomy" id="863"/>
    <lineage>
        <taxon>Bacteria</taxon>
        <taxon>Bacillati</taxon>
        <taxon>Bacillota</taxon>
        <taxon>Clostridia</taxon>
        <taxon>Eubacteriales</taxon>
        <taxon>Syntrophomonadaceae</taxon>
        <taxon>Syntrophomonas</taxon>
    </lineage>
</organism>
<dbReference type="SUPFAM" id="SSF53335">
    <property type="entry name" value="S-adenosyl-L-methionine-dependent methyltransferases"/>
    <property type="match status" value="1"/>
</dbReference>
<dbReference type="EMBL" id="DNZF01000170">
    <property type="protein sequence ID" value="HBK53801.1"/>
    <property type="molecule type" value="Genomic_DNA"/>
</dbReference>
<dbReference type="AlphaFoldDB" id="A0A354YYK7"/>
<accession>A0A354YYK7</accession>
<comment type="caution">
    <text evidence="1">The sequence shown here is derived from an EMBL/GenBank/DDBJ whole genome shotgun (WGS) entry which is preliminary data.</text>
</comment>
<protein>
    <submittedName>
        <fullName evidence="1">DNA (Cytosine-5-)-methyltransferase</fullName>
    </submittedName>
</protein>
<feature type="non-terminal residue" evidence="1">
    <location>
        <position position="29"/>
    </location>
</feature>